<keyword evidence="3" id="KW-1185">Reference proteome</keyword>
<organism evidence="2 3">
    <name type="scientific">Psychrobacter aestuarii</name>
    <dbReference type="NCBI Taxonomy" id="556327"/>
    <lineage>
        <taxon>Bacteria</taxon>
        <taxon>Pseudomonadati</taxon>
        <taxon>Pseudomonadota</taxon>
        <taxon>Gammaproteobacteria</taxon>
        <taxon>Moraxellales</taxon>
        <taxon>Moraxellaceae</taxon>
        <taxon>Psychrobacter</taxon>
    </lineage>
</organism>
<gene>
    <name evidence="2" type="ORF">GCM10009129_07230</name>
</gene>
<dbReference type="EMBL" id="BAAAFR010000001">
    <property type="protein sequence ID" value="GAA0312452.1"/>
    <property type="molecule type" value="Genomic_DNA"/>
</dbReference>
<name>A0ABN0VN08_9GAMM</name>
<feature type="compositionally biased region" description="Low complexity" evidence="1">
    <location>
        <begin position="26"/>
        <end position="42"/>
    </location>
</feature>
<evidence type="ECO:0000313" key="3">
    <source>
        <dbReference type="Proteomes" id="UP001501787"/>
    </source>
</evidence>
<evidence type="ECO:0000256" key="1">
    <source>
        <dbReference type="SAM" id="MobiDB-lite"/>
    </source>
</evidence>
<dbReference type="Proteomes" id="UP001501787">
    <property type="component" value="Unassembled WGS sequence"/>
</dbReference>
<dbReference type="RefSeq" id="WP_201503786.1">
    <property type="nucleotide sequence ID" value="NZ_BAAAFR010000001.1"/>
</dbReference>
<reference evidence="2 3" key="1">
    <citation type="journal article" date="2019" name="Int. J. Syst. Evol. Microbiol.">
        <title>The Global Catalogue of Microorganisms (GCM) 10K type strain sequencing project: providing services to taxonomists for standard genome sequencing and annotation.</title>
        <authorList>
            <consortium name="The Broad Institute Genomics Platform"/>
            <consortium name="The Broad Institute Genome Sequencing Center for Infectious Disease"/>
            <person name="Wu L."/>
            <person name="Ma J."/>
        </authorList>
    </citation>
    <scope>NUCLEOTIDE SEQUENCE [LARGE SCALE GENOMIC DNA]</scope>
    <source>
        <strain evidence="2 3">JCM 16343</strain>
    </source>
</reference>
<comment type="caution">
    <text evidence="2">The sequence shown here is derived from an EMBL/GenBank/DDBJ whole genome shotgun (WGS) entry which is preliminary data.</text>
</comment>
<protein>
    <submittedName>
        <fullName evidence="2">Uncharacterized protein</fullName>
    </submittedName>
</protein>
<accession>A0ABN0VN08</accession>
<evidence type="ECO:0000313" key="2">
    <source>
        <dbReference type="EMBL" id="GAA0312452.1"/>
    </source>
</evidence>
<feature type="compositionally biased region" description="Basic and acidic residues" evidence="1">
    <location>
        <begin position="43"/>
        <end position="88"/>
    </location>
</feature>
<sequence>MTALTSLKTATAIGILTLGLVGCSQPSDEASAAPDAAAQTDTADTHADEHGAHEGEAEHGAHEAHGEHEGHDEHGAHEGHEGHDHGHADMTNYACQPEQRIGAHYDEHDGKMSAHLLIDGVEYDLLATSGENTDPAIGGIYDTDIGLSDDAGMRWEVTADKSQATLVSLPTDAQGSDEKVLFECDVTKG</sequence>
<proteinExistence type="predicted"/>
<feature type="region of interest" description="Disordered" evidence="1">
    <location>
        <begin position="26"/>
        <end position="90"/>
    </location>
</feature>